<dbReference type="AlphaFoldDB" id="A0A1I3G5I5"/>
<feature type="signal peptide" evidence="1">
    <location>
        <begin position="1"/>
        <end position="25"/>
    </location>
</feature>
<evidence type="ECO:0000313" key="3">
    <source>
        <dbReference type="Proteomes" id="UP000199287"/>
    </source>
</evidence>
<reference evidence="3" key="1">
    <citation type="submission" date="2016-10" db="EMBL/GenBank/DDBJ databases">
        <authorList>
            <person name="Varghese N."/>
            <person name="Submissions S."/>
        </authorList>
    </citation>
    <scope>NUCLEOTIDE SEQUENCE [LARGE SCALE GENOMIC DNA]</scope>
    <source>
        <strain evidence="3">Z-7934</strain>
    </source>
</reference>
<dbReference type="RefSeq" id="WP_093373013.1">
    <property type="nucleotide sequence ID" value="NZ_FOQA01000008.1"/>
</dbReference>
<organism evidence="2 3">
    <name type="scientific">Tindallia magadiensis</name>
    <dbReference type="NCBI Taxonomy" id="69895"/>
    <lineage>
        <taxon>Bacteria</taxon>
        <taxon>Bacillati</taxon>
        <taxon>Bacillota</taxon>
        <taxon>Clostridia</taxon>
        <taxon>Peptostreptococcales</taxon>
        <taxon>Tindalliaceae</taxon>
        <taxon>Tindallia</taxon>
    </lineage>
</organism>
<dbReference type="Proteomes" id="UP000199287">
    <property type="component" value="Unassembled WGS sequence"/>
</dbReference>
<proteinExistence type="predicted"/>
<dbReference type="EMBL" id="FOQA01000008">
    <property type="protein sequence ID" value="SFI18736.1"/>
    <property type="molecule type" value="Genomic_DNA"/>
</dbReference>
<sequence>MKKVCLLFVLMTLLVFTGCSGTNNAASEDLPEEVNDLETEEIPPKEQVEEEVQELEEMEETNPVDMIEIGQQIEEKTNVAVDESILRIIEKENQEGIQLANDIFQTDWYNKSIGAYFRKADPGDGHLGEVFLVEETGMRTGIIFSNMIYEYVPLLSQEKENSTIFIMNRIELALSEYDEEITEIVALEIEKAEDEYVIVRSLNPDGSKVRETTYEYIAPDLEQFNEVIFDYLD</sequence>
<keyword evidence="3" id="KW-1185">Reference proteome</keyword>
<name>A0A1I3G5I5_9FIRM</name>
<protein>
    <recommendedName>
        <fullName evidence="4">Lipoprotein</fullName>
    </recommendedName>
</protein>
<keyword evidence="1" id="KW-0732">Signal</keyword>
<feature type="chain" id="PRO_5011464370" description="Lipoprotein" evidence="1">
    <location>
        <begin position="26"/>
        <end position="233"/>
    </location>
</feature>
<dbReference type="PROSITE" id="PS51257">
    <property type="entry name" value="PROKAR_LIPOPROTEIN"/>
    <property type="match status" value="1"/>
</dbReference>
<evidence type="ECO:0008006" key="4">
    <source>
        <dbReference type="Google" id="ProtNLM"/>
    </source>
</evidence>
<accession>A0A1I3G5I5</accession>
<evidence type="ECO:0000313" key="2">
    <source>
        <dbReference type="EMBL" id="SFI18736.1"/>
    </source>
</evidence>
<gene>
    <name evidence="2" type="ORF">SAMN05192551_10817</name>
</gene>
<evidence type="ECO:0000256" key="1">
    <source>
        <dbReference type="SAM" id="SignalP"/>
    </source>
</evidence>
<dbReference type="OrthoDB" id="9823472at2"/>